<feature type="region of interest" description="Disordered" evidence="5">
    <location>
        <begin position="144"/>
        <end position="202"/>
    </location>
</feature>
<evidence type="ECO:0000256" key="5">
    <source>
        <dbReference type="SAM" id="MobiDB-lite"/>
    </source>
</evidence>
<keyword evidence="3" id="KW-0969">Cilium</keyword>
<name>A0ABQ6MH15_9STRA</name>
<gene>
    <name evidence="6" type="ORF">TeGR_g5730</name>
</gene>
<evidence type="ECO:0000256" key="2">
    <source>
        <dbReference type="ARBA" id="ARBA00022846"/>
    </source>
</evidence>
<comment type="subcellular location">
    <subcellularLocation>
        <location evidence="1">Cell projection</location>
        <location evidence="1">Cilium</location>
        <location evidence="1">Flagellum</location>
    </subcellularLocation>
</comment>
<comment type="caution">
    <text evidence="6">The sequence shown here is derived from an EMBL/GenBank/DDBJ whole genome shotgun (WGS) entry which is preliminary data.</text>
</comment>
<evidence type="ECO:0000313" key="6">
    <source>
        <dbReference type="EMBL" id="GMI25950.1"/>
    </source>
</evidence>
<evidence type="ECO:0000313" key="7">
    <source>
        <dbReference type="Proteomes" id="UP001165060"/>
    </source>
</evidence>
<dbReference type="InterPro" id="IPR042814">
    <property type="entry name" value="Morn5"/>
</dbReference>
<reference evidence="6 7" key="1">
    <citation type="journal article" date="2023" name="Commun. Biol.">
        <title>Genome analysis of Parmales, the sister group of diatoms, reveals the evolutionary specialization of diatoms from phago-mixotrophs to photoautotrophs.</title>
        <authorList>
            <person name="Ban H."/>
            <person name="Sato S."/>
            <person name="Yoshikawa S."/>
            <person name="Yamada K."/>
            <person name="Nakamura Y."/>
            <person name="Ichinomiya M."/>
            <person name="Sato N."/>
            <person name="Blanc-Mathieu R."/>
            <person name="Endo H."/>
            <person name="Kuwata A."/>
            <person name="Ogata H."/>
        </authorList>
    </citation>
    <scope>NUCLEOTIDE SEQUENCE [LARGE SCALE GENOMIC DNA]</scope>
</reference>
<evidence type="ECO:0008006" key="8">
    <source>
        <dbReference type="Google" id="ProtNLM"/>
    </source>
</evidence>
<protein>
    <recommendedName>
        <fullName evidence="8">MORN repeat-containing protein 5</fullName>
    </recommendedName>
</protein>
<feature type="compositionally biased region" description="Basic and acidic residues" evidence="5">
    <location>
        <begin position="149"/>
        <end position="177"/>
    </location>
</feature>
<evidence type="ECO:0000256" key="4">
    <source>
        <dbReference type="ARBA" id="ARBA00023273"/>
    </source>
</evidence>
<keyword evidence="7" id="KW-1185">Reference proteome</keyword>
<dbReference type="PANTHER" id="PTHR46437:SF1">
    <property type="entry name" value="MORN REPEAT-CONTAINING PROTEIN 5"/>
    <property type="match status" value="1"/>
</dbReference>
<dbReference type="PANTHER" id="PTHR46437">
    <property type="entry name" value="MORN REPEAT-CONTAINING PROTEIN 5"/>
    <property type="match status" value="1"/>
</dbReference>
<keyword evidence="4" id="KW-0966">Cell projection</keyword>
<dbReference type="SUPFAM" id="SSF82185">
    <property type="entry name" value="Histone H3 K4-specific methyltransferase SET7/9 N-terminal domain"/>
    <property type="match status" value="1"/>
</dbReference>
<sequence>MEYSNSKYEGDTANGRFADEAGTYSYPDGTKFVGSLVNGEFHGEGKLILKGRGEFRGVWEKGRVVSGAYYWDDDLAYKEKDWKYCSEAGGDRTFHSENDSGIGGAGDVKFSDKHGRGESLKDGCYDAGDGYYDVRDGLVHIYPDAPSAEEQKEAKDEAEKEQVPDRTREPTEEEKKWVLAKGHTTLNTAMGKPLEDEGELGF</sequence>
<keyword evidence="2" id="KW-0282">Flagellum</keyword>
<accession>A0ABQ6MH15</accession>
<dbReference type="Proteomes" id="UP001165060">
    <property type="component" value="Unassembled WGS sequence"/>
</dbReference>
<dbReference type="EMBL" id="BRYB01004120">
    <property type="protein sequence ID" value="GMI25950.1"/>
    <property type="molecule type" value="Genomic_DNA"/>
</dbReference>
<evidence type="ECO:0000256" key="3">
    <source>
        <dbReference type="ARBA" id="ARBA00023069"/>
    </source>
</evidence>
<proteinExistence type="predicted"/>
<evidence type="ECO:0000256" key="1">
    <source>
        <dbReference type="ARBA" id="ARBA00004230"/>
    </source>
</evidence>
<dbReference type="Gene3D" id="2.20.110.10">
    <property type="entry name" value="Histone H3 K4-specific methyltransferase SET7/9 N-terminal domain"/>
    <property type="match status" value="1"/>
</dbReference>
<organism evidence="6 7">
    <name type="scientific">Tetraparma gracilis</name>
    <dbReference type="NCBI Taxonomy" id="2962635"/>
    <lineage>
        <taxon>Eukaryota</taxon>
        <taxon>Sar</taxon>
        <taxon>Stramenopiles</taxon>
        <taxon>Ochrophyta</taxon>
        <taxon>Bolidophyceae</taxon>
        <taxon>Parmales</taxon>
        <taxon>Triparmaceae</taxon>
        <taxon>Tetraparma</taxon>
    </lineage>
</organism>